<evidence type="ECO:0000259" key="5">
    <source>
        <dbReference type="PROSITE" id="PS50011"/>
    </source>
</evidence>
<dbReference type="PANTHER" id="PTHR27001:SF585">
    <property type="entry name" value="OS02G0648100 PROTEIN"/>
    <property type="match status" value="1"/>
</dbReference>
<organism evidence="6 7">
    <name type="scientific">Ensete ventricosum</name>
    <name type="common">Abyssinian banana</name>
    <name type="synonym">Musa ensete</name>
    <dbReference type="NCBI Taxonomy" id="4639"/>
    <lineage>
        <taxon>Eukaryota</taxon>
        <taxon>Viridiplantae</taxon>
        <taxon>Streptophyta</taxon>
        <taxon>Embryophyta</taxon>
        <taxon>Tracheophyta</taxon>
        <taxon>Spermatophyta</taxon>
        <taxon>Magnoliopsida</taxon>
        <taxon>Liliopsida</taxon>
        <taxon>Zingiberales</taxon>
        <taxon>Musaceae</taxon>
        <taxon>Ensete</taxon>
    </lineage>
</organism>
<dbReference type="InterPro" id="IPR000719">
    <property type="entry name" value="Prot_kinase_dom"/>
</dbReference>
<dbReference type="PROSITE" id="PS00107">
    <property type="entry name" value="PROTEIN_KINASE_ATP"/>
    <property type="match status" value="1"/>
</dbReference>
<dbReference type="AlphaFoldDB" id="A0AAV8P7Z0"/>
<feature type="domain" description="Protein kinase" evidence="5">
    <location>
        <begin position="84"/>
        <end position="363"/>
    </location>
</feature>
<dbReference type="GO" id="GO:0004672">
    <property type="term" value="F:protein kinase activity"/>
    <property type="evidence" value="ECO:0007669"/>
    <property type="project" value="InterPro"/>
</dbReference>
<comment type="caution">
    <text evidence="6">The sequence shown here is derived from an EMBL/GenBank/DDBJ whole genome shotgun (WGS) entry which is preliminary data.</text>
</comment>
<dbReference type="Gene3D" id="3.30.200.20">
    <property type="entry name" value="Phosphorylase Kinase, domain 1"/>
    <property type="match status" value="1"/>
</dbReference>
<dbReference type="GO" id="GO:0005524">
    <property type="term" value="F:ATP binding"/>
    <property type="evidence" value="ECO:0007669"/>
    <property type="project" value="UniProtKB-UniRule"/>
</dbReference>
<keyword evidence="1 3" id="KW-0547">Nucleotide-binding</keyword>
<accession>A0AAV8P7Z0</accession>
<dbReference type="InterPro" id="IPR008266">
    <property type="entry name" value="Tyr_kinase_AS"/>
</dbReference>
<protein>
    <recommendedName>
        <fullName evidence="5">Protein kinase domain-containing protein</fullName>
    </recommendedName>
</protein>
<dbReference type="InterPro" id="IPR017441">
    <property type="entry name" value="Protein_kinase_ATP_BS"/>
</dbReference>
<evidence type="ECO:0000256" key="1">
    <source>
        <dbReference type="ARBA" id="ARBA00022741"/>
    </source>
</evidence>
<dbReference type="EMBL" id="JAQQAF010000007">
    <property type="protein sequence ID" value="KAJ8470730.1"/>
    <property type="molecule type" value="Genomic_DNA"/>
</dbReference>
<dbReference type="SUPFAM" id="SSF56112">
    <property type="entry name" value="Protein kinase-like (PK-like)"/>
    <property type="match status" value="1"/>
</dbReference>
<dbReference type="Proteomes" id="UP001222027">
    <property type="component" value="Unassembled WGS sequence"/>
</dbReference>
<dbReference type="GO" id="GO:0005886">
    <property type="term" value="C:plasma membrane"/>
    <property type="evidence" value="ECO:0007669"/>
    <property type="project" value="TreeGrafter"/>
</dbReference>
<sequence length="397" mass="41470">MGLALILGLAAATAALILCGSLVFIAYLKFFPAGVLSTSPTSDVELGADKGQAADVSNLAISPQKEADVRRHKWQELEALLGYRAAAAVIGEGGFSTVYLAHLPDSTLAALKVYAGGGGELPRRAFRQELDVLLRLRHPRIVRLLAYSDDREEDDDEEGVLVLEYVPNGTLHEKLHGGGTTLSWAARTRVAYEVAGAVEYLHDGGGSSLPIVHGDLTAANVLLHVDLGPKLCDFGSARVGFSAAVRPAAPVVGSPGYTDPHYLRTGIASKKTDVYSFGVLLLELLTGRPAVGSEGGMTLAAAMAPRLRGAGSGVAEVVDPRLGGEYEEAEAAAMAAIAASCVGEQPTLRPSMTEIRCIMREAVGSSVMSTFDEGSDGQNKGTKESSKVGLGPQGKNF</sequence>
<proteinExistence type="predicted"/>
<dbReference type="Gene3D" id="1.10.510.10">
    <property type="entry name" value="Transferase(Phosphotransferase) domain 1"/>
    <property type="match status" value="1"/>
</dbReference>
<evidence type="ECO:0000256" key="2">
    <source>
        <dbReference type="ARBA" id="ARBA00022840"/>
    </source>
</evidence>
<feature type="region of interest" description="Disordered" evidence="4">
    <location>
        <begin position="369"/>
        <end position="397"/>
    </location>
</feature>
<keyword evidence="2 3" id="KW-0067">ATP-binding</keyword>
<name>A0AAV8P7Z0_ENSVE</name>
<dbReference type="Pfam" id="PF00069">
    <property type="entry name" value="Pkinase"/>
    <property type="match status" value="1"/>
</dbReference>
<evidence type="ECO:0000313" key="7">
    <source>
        <dbReference type="Proteomes" id="UP001222027"/>
    </source>
</evidence>
<evidence type="ECO:0000256" key="3">
    <source>
        <dbReference type="PROSITE-ProRule" id="PRU10141"/>
    </source>
</evidence>
<reference evidence="6 7" key="1">
    <citation type="submission" date="2022-12" db="EMBL/GenBank/DDBJ databases">
        <title>Chromosome-scale assembly of the Ensete ventricosum genome.</title>
        <authorList>
            <person name="Dussert Y."/>
            <person name="Stocks J."/>
            <person name="Wendawek A."/>
            <person name="Woldeyes F."/>
            <person name="Nichols R.A."/>
            <person name="Borrell J.S."/>
        </authorList>
    </citation>
    <scope>NUCLEOTIDE SEQUENCE [LARGE SCALE GENOMIC DNA]</scope>
    <source>
        <strain evidence="7">cv. Maze</strain>
        <tissue evidence="6">Seeds</tissue>
    </source>
</reference>
<dbReference type="InterPro" id="IPR011009">
    <property type="entry name" value="Kinase-like_dom_sf"/>
</dbReference>
<dbReference type="PROSITE" id="PS50011">
    <property type="entry name" value="PROTEIN_KINASE_DOM"/>
    <property type="match status" value="1"/>
</dbReference>
<dbReference type="PROSITE" id="PS00109">
    <property type="entry name" value="PROTEIN_KINASE_TYR"/>
    <property type="match status" value="1"/>
</dbReference>
<keyword evidence="7" id="KW-1185">Reference proteome</keyword>
<dbReference type="PANTHER" id="PTHR27001">
    <property type="entry name" value="OS01G0253100 PROTEIN"/>
    <property type="match status" value="1"/>
</dbReference>
<gene>
    <name evidence="6" type="ORF">OPV22_025073</name>
</gene>
<evidence type="ECO:0000256" key="4">
    <source>
        <dbReference type="SAM" id="MobiDB-lite"/>
    </source>
</evidence>
<feature type="binding site" evidence="3">
    <location>
        <position position="112"/>
    </location>
    <ligand>
        <name>ATP</name>
        <dbReference type="ChEBI" id="CHEBI:30616"/>
    </ligand>
</feature>
<evidence type="ECO:0000313" key="6">
    <source>
        <dbReference type="EMBL" id="KAJ8470730.1"/>
    </source>
</evidence>